<protein>
    <submittedName>
        <fullName evidence="2">Uncharacterized protein</fullName>
    </submittedName>
</protein>
<accession>A0AAP0F175</accession>
<keyword evidence="1" id="KW-0732">Signal</keyword>
<evidence type="ECO:0000313" key="2">
    <source>
        <dbReference type="EMBL" id="KAK9103450.1"/>
    </source>
</evidence>
<name>A0AAP0F175_9MAGN</name>
<feature type="signal peptide" evidence="1">
    <location>
        <begin position="1"/>
        <end position="24"/>
    </location>
</feature>
<organism evidence="2 3">
    <name type="scientific">Stephania japonica</name>
    <dbReference type="NCBI Taxonomy" id="461633"/>
    <lineage>
        <taxon>Eukaryota</taxon>
        <taxon>Viridiplantae</taxon>
        <taxon>Streptophyta</taxon>
        <taxon>Embryophyta</taxon>
        <taxon>Tracheophyta</taxon>
        <taxon>Spermatophyta</taxon>
        <taxon>Magnoliopsida</taxon>
        <taxon>Ranunculales</taxon>
        <taxon>Menispermaceae</taxon>
        <taxon>Menispermoideae</taxon>
        <taxon>Cissampelideae</taxon>
        <taxon>Stephania</taxon>
    </lineage>
</organism>
<dbReference type="Proteomes" id="UP001417504">
    <property type="component" value="Unassembled WGS sequence"/>
</dbReference>
<gene>
    <name evidence="2" type="ORF">Sjap_020704</name>
</gene>
<dbReference type="AlphaFoldDB" id="A0AAP0F175"/>
<reference evidence="2 3" key="1">
    <citation type="submission" date="2024-01" db="EMBL/GenBank/DDBJ databases">
        <title>Genome assemblies of Stephania.</title>
        <authorList>
            <person name="Yang L."/>
        </authorList>
    </citation>
    <scope>NUCLEOTIDE SEQUENCE [LARGE SCALE GENOMIC DNA]</scope>
    <source>
        <strain evidence="2">QJT</strain>
        <tissue evidence="2">Leaf</tissue>
    </source>
</reference>
<keyword evidence="3" id="KW-1185">Reference proteome</keyword>
<evidence type="ECO:0000313" key="3">
    <source>
        <dbReference type="Proteomes" id="UP001417504"/>
    </source>
</evidence>
<comment type="caution">
    <text evidence="2">The sequence shown here is derived from an EMBL/GenBank/DDBJ whole genome shotgun (WGS) entry which is preliminary data.</text>
</comment>
<dbReference type="EMBL" id="JBBNAE010000008">
    <property type="protein sequence ID" value="KAK9103450.1"/>
    <property type="molecule type" value="Genomic_DNA"/>
</dbReference>
<sequence>MKVSAAIVIVILALTAASMEIVRCDEMASTYHNSIEGDLRSSLLTADCQHRDTCPQCAKGCVCWVKLVFGKQLQGLESEFTHPTTKLKQEEIRMLKISKETQVPITFLESINRKLNIAFDDQRVCTKFNTAGESNSKQGKHLDPLDGRQWLGFRRLALRWVILCVIVQHEEQLSPSHYPTRWCSSPSVLEKIKNIEAMFLRDKPHWWLGGRVASGARRAGIEDIVLASARRGFIFKSFSWSKLCHPPHPVGFPTQPRF</sequence>
<proteinExistence type="predicted"/>
<evidence type="ECO:0000256" key="1">
    <source>
        <dbReference type="SAM" id="SignalP"/>
    </source>
</evidence>
<feature type="chain" id="PRO_5043010516" evidence="1">
    <location>
        <begin position="25"/>
        <end position="258"/>
    </location>
</feature>